<evidence type="ECO:0000313" key="2">
    <source>
        <dbReference type="EMBL" id="PWA94970.1"/>
    </source>
</evidence>
<evidence type="ECO:0000259" key="1">
    <source>
        <dbReference type="PROSITE" id="PS51746"/>
    </source>
</evidence>
<comment type="caution">
    <text evidence="2">The sequence shown here is derived from an EMBL/GenBank/DDBJ whole genome shotgun (WGS) entry which is preliminary data.</text>
</comment>
<proteinExistence type="predicted"/>
<name>A0A2U1QAD3_ARTAN</name>
<dbReference type="Gene3D" id="3.60.40.10">
    <property type="entry name" value="PPM-type phosphatase domain"/>
    <property type="match status" value="1"/>
</dbReference>
<dbReference type="CDD" id="cd00143">
    <property type="entry name" value="PP2Cc"/>
    <property type="match status" value="1"/>
</dbReference>
<dbReference type="STRING" id="35608.A0A2U1QAD3"/>
<dbReference type="GO" id="GO:0004722">
    <property type="term" value="F:protein serine/threonine phosphatase activity"/>
    <property type="evidence" value="ECO:0007669"/>
    <property type="project" value="InterPro"/>
</dbReference>
<dbReference type="InterPro" id="IPR001932">
    <property type="entry name" value="PPM-type_phosphatase-like_dom"/>
</dbReference>
<organism evidence="2 3">
    <name type="scientific">Artemisia annua</name>
    <name type="common">Sweet wormwood</name>
    <dbReference type="NCBI Taxonomy" id="35608"/>
    <lineage>
        <taxon>Eukaryota</taxon>
        <taxon>Viridiplantae</taxon>
        <taxon>Streptophyta</taxon>
        <taxon>Embryophyta</taxon>
        <taxon>Tracheophyta</taxon>
        <taxon>Spermatophyta</taxon>
        <taxon>Magnoliopsida</taxon>
        <taxon>eudicotyledons</taxon>
        <taxon>Gunneridae</taxon>
        <taxon>Pentapetalae</taxon>
        <taxon>asterids</taxon>
        <taxon>campanulids</taxon>
        <taxon>Asterales</taxon>
        <taxon>Asteraceae</taxon>
        <taxon>Asteroideae</taxon>
        <taxon>Anthemideae</taxon>
        <taxon>Artemisiinae</taxon>
        <taxon>Artemisia</taxon>
    </lineage>
</organism>
<evidence type="ECO:0000313" key="3">
    <source>
        <dbReference type="Proteomes" id="UP000245207"/>
    </source>
</evidence>
<dbReference type="PROSITE" id="PS51746">
    <property type="entry name" value="PPM_2"/>
    <property type="match status" value="1"/>
</dbReference>
<dbReference type="SUPFAM" id="SSF81606">
    <property type="entry name" value="PP2C-like"/>
    <property type="match status" value="1"/>
</dbReference>
<dbReference type="SMART" id="SM00332">
    <property type="entry name" value="PP2Cc"/>
    <property type="match status" value="1"/>
</dbReference>
<dbReference type="Proteomes" id="UP000245207">
    <property type="component" value="Unassembled WGS sequence"/>
</dbReference>
<accession>A0A2U1QAD3</accession>
<dbReference type="OrthoDB" id="10264738at2759"/>
<dbReference type="Pfam" id="PF00481">
    <property type="entry name" value="PP2C"/>
    <property type="match status" value="1"/>
</dbReference>
<dbReference type="InterPro" id="IPR036457">
    <property type="entry name" value="PPM-type-like_dom_sf"/>
</dbReference>
<protein>
    <submittedName>
        <fullName evidence="2">PPM-type phosphatase domain, Protein phosphatase 2C family</fullName>
    </submittedName>
</protein>
<sequence length="241" mass="27410">MSSLEPIVNCHREAAVRRYLNFGCKVYYKLVAFLKRSTYLQRSHKYWNSGIGTPNSQLCYELYEEEIIDLTSIESSIAVDKMQIPLPRYAYTVGMVFGGVDKGEIGRILAKHVITVAAMVGESSFVDSAIRLISVWMVRALKVLGEPLIAAEPEMTQLVLTNDDEFMIIGCDGIWDIMLNEEAVGFVRRQLMQHNDPQWCATKLINQALRLHTSDNLTAIFVCFSSRIESPKPRRPKRGFR</sequence>
<dbReference type="EMBL" id="PKPP01000274">
    <property type="protein sequence ID" value="PWA94970.1"/>
    <property type="molecule type" value="Genomic_DNA"/>
</dbReference>
<gene>
    <name evidence="2" type="ORF">CTI12_AA054870</name>
</gene>
<feature type="domain" description="PPM-type phosphatase" evidence="1">
    <location>
        <begin position="1"/>
        <end position="224"/>
    </location>
</feature>
<dbReference type="PANTHER" id="PTHR47992">
    <property type="entry name" value="PROTEIN PHOSPHATASE"/>
    <property type="match status" value="1"/>
</dbReference>
<keyword evidence="3" id="KW-1185">Reference proteome</keyword>
<dbReference type="InterPro" id="IPR015655">
    <property type="entry name" value="PP2C"/>
</dbReference>
<dbReference type="AlphaFoldDB" id="A0A2U1QAD3"/>
<reference evidence="2 3" key="1">
    <citation type="journal article" date="2018" name="Mol. Plant">
        <title>The genome of Artemisia annua provides insight into the evolution of Asteraceae family and artemisinin biosynthesis.</title>
        <authorList>
            <person name="Shen Q."/>
            <person name="Zhang L."/>
            <person name="Liao Z."/>
            <person name="Wang S."/>
            <person name="Yan T."/>
            <person name="Shi P."/>
            <person name="Liu M."/>
            <person name="Fu X."/>
            <person name="Pan Q."/>
            <person name="Wang Y."/>
            <person name="Lv Z."/>
            <person name="Lu X."/>
            <person name="Zhang F."/>
            <person name="Jiang W."/>
            <person name="Ma Y."/>
            <person name="Chen M."/>
            <person name="Hao X."/>
            <person name="Li L."/>
            <person name="Tang Y."/>
            <person name="Lv G."/>
            <person name="Zhou Y."/>
            <person name="Sun X."/>
            <person name="Brodelius P.E."/>
            <person name="Rose J.K.C."/>
            <person name="Tang K."/>
        </authorList>
    </citation>
    <scope>NUCLEOTIDE SEQUENCE [LARGE SCALE GENOMIC DNA]</scope>
    <source>
        <strain evidence="3">cv. Huhao1</strain>
        <tissue evidence="2">Leaf</tissue>
    </source>
</reference>